<dbReference type="AlphaFoldDB" id="A0A6B9ZQS3"/>
<name>A0A6B9ZQS3_9BACT</name>
<organism evidence="1 2">
    <name type="scientific">Chitinophaga agri</name>
    <dbReference type="NCBI Taxonomy" id="2703787"/>
    <lineage>
        <taxon>Bacteria</taxon>
        <taxon>Pseudomonadati</taxon>
        <taxon>Bacteroidota</taxon>
        <taxon>Chitinophagia</taxon>
        <taxon>Chitinophagales</taxon>
        <taxon>Chitinophagaceae</taxon>
        <taxon>Chitinophaga</taxon>
    </lineage>
</organism>
<dbReference type="Proteomes" id="UP000476411">
    <property type="component" value="Chromosome"/>
</dbReference>
<evidence type="ECO:0000313" key="1">
    <source>
        <dbReference type="EMBL" id="QHS63653.1"/>
    </source>
</evidence>
<keyword evidence="2" id="KW-1185">Reference proteome</keyword>
<reference evidence="1 2" key="1">
    <citation type="submission" date="2020-01" db="EMBL/GenBank/DDBJ databases">
        <title>Complete genome sequence of Chitinophaga sp. H33E-04 isolated from quinoa roots.</title>
        <authorList>
            <person name="Weon H.-Y."/>
            <person name="Lee S.A."/>
        </authorList>
    </citation>
    <scope>NUCLEOTIDE SEQUENCE [LARGE SCALE GENOMIC DNA]</scope>
    <source>
        <strain evidence="1 2">H33E-04</strain>
    </source>
</reference>
<dbReference type="KEGG" id="chih:GWR21_29950"/>
<sequence>MYFTRSFTDKLYIAQNTSGDSGFMALVTPVNAPDKTQISLTEALTNNTWGGSFTISAKTPQITNKAQADAFVNAISNVVGITRQFIWLRDVNNLTSGNMFNAQFGVSGNAASLNTGLTFVLTPTLNFLIRNGASITPDANDNALLFSGTVIGFDGASAPKMSQATEAALPCTGGTKGCIVFPGFIERTSLLNNMQWGFQLLIPDGNGGTQSSWQPFVNPNVGPTQYIGFNISIDPTDVFNEVFDPCDGNECAIPAAYASRRTFFDFTGKDLKENDVRLVSYYTTVFGYNVTLVPGTTGNVTYNARLVFSLSDKGGTAFVGFHLSPEGDYIIALPDTAGQDNYYLLCGMSGTEFFKVTPQISSAKGDILRFLSRRPAYVPIFPLPVASPVGVPIDLNQSPLNTQYRTSWATIVNNSGNPVFYVSQPAGASLYGTDKLIEPKFNDLLGHTTPGFQFSATDSSFFPMFPYTGMKSDYSVIPSSGVADLESTVVSPERRRIIAGFTGNTGGNGNQKNETTPAGIISDITQDDQGAIIKWNDFTLGWNIDNGVKYTLAFQDPPVPLVNALQSSDVMLVVANNKHLGTFLNEMSIGSWLMKIDTGVDQAYNDYRNVIIIKGRKGKLYDAGAEANSLVANPLNWTQRRDFAIPNDDETQLVILSQWIQNYFSEAAGQSGNPYFDKFNAIAADENWTGILFLRINVEDVPVNLKGIMAGITDPDAFNAHHLGIEISPVKKGDNGPIADHPAAIFGLIYYLDPDFTDQKDPETIAPATNGDYDYRLLSLKVLFENTAVRSFESYAQLTLNKVLGSAVTRMLTPESIYHNILLTGTLQINNGNPLYTLSSQKDDAFYLNSNIIRRVEINHVMLSTRSAAGAPETQCWFAMSGFIDYFALRDDTTGVFDVFSFGNTDGQDIPGQGLAFSNMGISMTFPAVEPADSTLTFSTAEITFDLSHSTPRTNSLYTNMLLDMESLQTGTATSTPKDNGYLDVLPDLRMSGVSGQEWLGLRMKLNMGTPGELAGKIGLNAWLLLYWSPDSTDDTGYQAGISISLPGTESGAKLISLQNVMKLSIGQIRLLYIKDKQSFLLLFTDIALKFIGLLKIPSGGNTLFYLFGNPGAGGKTSGLGWYAMYAKDAVKLNTQTTTKVKVHEPQLLEQ</sequence>
<protein>
    <submittedName>
        <fullName evidence="1">Uncharacterized protein</fullName>
    </submittedName>
</protein>
<accession>A0A6B9ZQS3</accession>
<dbReference type="EMBL" id="CP048113">
    <property type="protein sequence ID" value="QHS63653.1"/>
    <property type="molecule type" value="Genomic_DNA"/>
</dbReference>
<dbReference type="RefSeq" id="WP_162335369.1">
    <property type="nucleotide sequence ID" value="NZ_CP048113.1"/>
</dbReference>
<evidence type="ECO:0000313" key="2">
    <source>
        <dbReference type="Proteomes" id="UP000476411"/>
    </source>
</evidence>
<proteinExistence type="predicted"/>
<gene>
    <name evidence="1" type="ORF">GWR21_29950</name>
</gene>